<name>A0ABQ8EXG2_9FUNG</name>
<sequence length="78" mass="8933">MRPSNLQTCNNEIVKALELAHGKRQGLQKVCDEQESKCQELRSLIHQFQHDLAQAEARLAEANLKKGKYDKIIKAIFD</sequence>
<dbReference type="EMBL" id="JAFCIX010000527">
    <property type="protein sequence ID" value="KAH6588283.1"/>
    <property type="molecule type" value="Genomic_DNA"/>
</dbReference>
<dbReference type="Proteomes" id="UP001648503">
    <property type="component" value="Unassembled WGS sequence"/>
</dbReference>
<accession>A0ABQ8EXG2</accession>
<evidence type="ECO:0000313" key="2">
    <source>
        <dbReference type="EMBL" id="KAH6588283.1"/>
    </source>
</evidence>
<keyword evidence="3" id="KW-1185">Reference proteome</keyword>
<keyword evidence="1" id="KW-0175">Coiled coil</keyword>
<organism evidence="2 3">
    <name type="scientific">Batrachochytrium salamandrivorans</name>
    <dbReference type="NCBI Taxonomy" id="1357716"/>
    <lineage>
        <taxon>Eukaryota</taxon>
        <taxon>Fungi</taxon>
        <taxon>Fungi incertae sedis</taxon>
        <taxon>Chytridiomycota</taxon>
        <taxon>Chytridiomycota incertae sedis</taxon>
        <taxon>Chytridiomycetes</taxon>
        <taxon>Rhizophydiales</taxon>
        <taxon>Rhizophydiales incertae sedis</taxon>
        <taxon>Batrachochytrium</taxon>
    </lineage>
</organism>
<protein>
    <submittedName>
        <fullName evidence="2">Uncharacterized protein</fullName>
    </submittedName>
</protein>
<comment type="caution">
    <text evidence="2">The sequence shown here is derived from an EMBL/GenBank/DDBJ whole genome shotgun (WGS) entry which is preliminary data.</text>
</comment>
<reference evidence="2 3" key="1">
    <citation type="submission" date="2021-02" db="EMBL/GenBank/DDBJ databases">
        <title>Variation within the Batrachochytrium salamandrivorans European outbreak.</title>
        <authorList>
            <person name="Kelly M."/>
            <person name="Pasmans F."/>
            <person name="Shea T.P."/>
            <person name="Munoz J.F."/>
            <person name="Carranza S."/>
            <person name="Cuomo C.A."/>
            <person name="Martel A."/>
        </authorList>
    </citation>
    <scope>NUCLEOTIDE SEQUENCE [LARGE SCALE GENOMIC DNA]</scope>
    <source>
        <strain evidence="2 3">AMFP18/2</strain>
    </source>
</reference>
<proteinExistence type="predicted"/>
<gene>
    <name evidence="2" type="ORF">BASA50_010834</name>
</gene>
<evidence type="ECO:0000256" key="1">
    <source>
        <dbReference type="SAM" id="Coils"/>
    </source>
</evidence>
<feature type="coiled-coil region" evidence="1">
    <location>
        <begin position="24"/>
        <end position="65"/>
    </location>
</feature>
<evidence type="ECO:0000313" key="3">
    <source>
        <dbReference type="Proteomes" id="UP001648503"/>
    </source>
</evidence>